<feature type="domain" description="HpcH/HpaI aldolase/citrate lyase" evidence="6">
    <location>
        <begin position="2"/>
        <end position="223"/>
    </location>
</feature>
<dbReference type="InterPro" id="IPR015813">
    <property type="entry name" value="Pyrv/PenolPyrv_kinase-like_dom"/>
</dbReference>
<dbReference type="GO" id="GO:0006107">
    <property type="term" value="P:oxaloacetate metabolic process"/>
    <property type="evidence" value="ECO:0007669"/>
    <property type="project" value="TreeGrafter"/>
</dbReference>
<dbReference type="GO" id="GO:0000287">
    <property type="term" value="F:magnesium ion binding"/>
    <property type="evidence" value="ECO:0007669"/>
    <property type="project" value="TreeGrafter"/>
</dbReference>
<evidence type="ECO:0000256" key="4">
    <source>
        <dbReference type="PIRSR" id="PIRSR015582-1"/>
    </source>
</evidence>
<dbReference type="EMBL" id="AM902716">
    <property type="protein sequence ID" value="CAP44801.1"/>
    <property type="molecule type" value="Genomic_DNA"/>
</dbReference>
<dbReference type="InterPro" id="IPR005000">
    <property type="entry name" value="Aldolase/citrate-lyase_domain"/>
</dbReference>
<gene>
    <name evidence="7" type="ordered locus">Bpet4450</name>
</gene>
<keyword evidence="2 5" id="KW-0479">Metal-binding</keyword>
<organism evidence="7 8">
    <name type="scientific">Bordetella petrii (strain ATCC BAA-461 / DSM 12804 / CCUG 43448 / CIP 107267 / Se-1111R)</name>
    <dbReference type="NCBI Taxonomy" id="340100"/>
    <lineage>
        <taxon>Bacteria</taxon>
        <taxon>Pseudomonadati</taxon>
        <taxon>Pseudomonadota</taxon>
        <taxon>Betaproteobacteria</taxon>
        <taxon>Burkholderiales</taxon>
        <taxon>Alcaligenaceae</taxon>
        <taxon>Bordetella</taxon>
    </lineage>
</organism>
<feature type="binding site" evidence="5">
    <location>
        <position position="156"/>
    </location>
    <ligand>
        <name>Mg(2+)</name>
        <dbReference type="ChEBI" id="CHEBI:18420"/>
    </ligand>
</feature>
<dbReference type="STRING" id="94624.Bpet4450"/>
<evidence type="ECO:0000313" key="7">
    <source>
        <dbReference type="EMBL" id="CAP44801.1"/>
    </source>
</evidence>
<dbReference type="Gene3D" id="3.20.20.60">
    <property type="entry name" value="Phosphoenolpyruvate-binding domains"/>
    <property type="match status" value="1"/>
</dbReference>
<evidence type="ECO:0000313" key="8">
    <source>
        <dbReference type="Proteomes" id="UP000001225"/>
    </source>
</evidence>
<evidence type="ECO:0000256" key="3">
    <source>
        <dbReference type="ARBA" id="ARBA00022842"/>
    </source>
</evidence>
<feature type="binding site" evidence="4">
    <location>
        <position position="129"/>
    </location>
    <ligand>
        <name>substrate</name>
    </ligand>
</feature>
<protein>
    <submittedName>
        <fullName evidence="7">Citrate lyase beta chain</fullName>
    </submittedName>
</protein>
<comment type="cofactor">
    <cofactor evidence="1">
        <name>Mg(2+)</name>
        <dbReference type="ChEBI" id="CHEBI:18420"/>
    </cofactor>
</comment>
<feature type="binding site" evidence="4">
    <location>
        <position position="65"/>
    </location>
    <ligand>
        <name>substrate</name>
    </ligand>
</feature>
<dbReference type="InterPro" id="IPR040442">
    <property type="entry name" value="Pyrv_kinase-like_dom_sf"/>
</dbReference>
<dbReference type="GO" id="GO:0016829">
    <property type="term" value="F:lyase activity"/>
    <property type="evidence" value="ECO:0007669"/>
    <property type="project" value="UniProtKB-KW"/>
</dbReference>
<dbReference type="PIRSF" id="PIRSF015582">
    <property type="entry name" value="Cit_lyase_B"/>
    <property type="match status" value="1"/>
</dbReference>
<dbReference type="Pfam" id="PF03328">
    <property type="entry name" value="HpcH_HpaI"/>
    <property type="match status" value="1"/>
</dbReference>
<dbReference type="Proteomes" id="UP000001225">
    <property type="component" value="Chromosome"/>
</dbReference>
<dbReference type="PANTHER" id="PTHR32308">
    <property type="entry name" value="LYASE BETA SUBUNIT, PUTATIVE (AFU_ORTHOLOGUE AFUA_4G13030)-RELATED"/>
    <property type="match status" value="1"/>
</dbReference>
<sequence length="288" mass="30831">MRSKLFVPASRPELFTKALASAADAISFDLEDAVLPDRKAYAREQLGLLLDEPAAARSGKTLIVRVNAMDTSHFVDDLRVACRAGIDIINIPKIESRDDLLAGIAQLEQIEPGVRAAGQPPVKVLANIESPAALLNAAQIAGAHERVWGLQLGLGDLFEPLDIARYDAPNVHAVMFALRMAAAASGRVVLDSAYADVTNAQGFREEALLARRVGFLGKTCIHPSQVALANDVFSPTEQELAWARKIIDAEARNGGNGAYLLDGKMIDAPFVQRARLIVARAGQQAAGH</sequence>
<dbReference type="AlphaFoldDB" id="A9IDC9"/>
<dbReference type="SUPFAM" id="SSF51621">
    <property type="entry name" value="Phosphoenolpyruvate/pyruvate domain"/>
    <property type="match status" value="1"/>
</dbReference>
<accession>A9IDC9</accession>
<keyword evidence="3 5" id="KW-0460">Magnesium</keyword>
<name>A9IDC9_BORPD</name>
<dbReference type="PANTHER" id="PTHR32308:SF10">
    <property type="entry name" value="CITRATE LYASE SUBUNIT BETA"/>
    <property type="match status" value="1"/>
</dbReference>
<evidence type="ECO:0000256" key="1">
    <source>
        <dbReference type="ARBA" id="ARBA00001946"/>
    </source>
</evidence>
<dbReference type="InterPro" id="IPR011206">
    <property type="entry name" value="Citrate_lyase_beta/mcl1/mcl2"/>
</dbReference>
<dbReference type="KEGG" id="bpt:Bpet4450"/>
<keyword evidence="7" id="KW-0456">Lyase</keyword>
<feature type="binding site" evidence="5">
    <location>
        <position position="129"/>
    </location>
    <ligand>
        <name>Mg(2+)</name>
        <dbReference type="ChEBI" id="CHEBI:18420"/>
    </ligand>
</feature>
<evidence type="ECO:0000256" key="5">
    <source>
        <dbReference type="PIRSR" id="PIRSR015582-2"/>
    </source>
</evidence>
<evidence type="ECO:0000256" key="2">
    <source>
        <dbReference type="ARBA" id="ARBA00022723"/>
    </source>
</evidence>
<dbReference type="eggNOG" id="COG2301">
    <property type="taxonomic scope" value="Bacteria"/>
</dbReference>
<proteinExistence type="predicted"/>
<reference evidence="7 8" key="1">
    <citation type="journal article" date="2008" name="BMC Genomics">
        <title>The missing link: Bordetella petrii is endowed with both the metabolic versatility of environmental bacteria and virulence traits of pathogenic Bordetellae.</title>
        <authorList>
            <person name="Gross R."/>
            <person name="Guzman C.A."/>
            <person name="Sebaihia M."/>
            <person name="Martins Dos Santos V.A."/>
            <person name="Pieper D.H."/>
            <person name="Koebnik R."/>
            <person name="Lechner M."/>
            <person name="Bartels D."/>
            <person name="Buhrmester J."/>
            <person name="Choudhuri J.V."/>
            <person name="Ebensen T."/>
            <person name="Gaigalat L."/>
            <person name="Herrmann S."/>
            <person name="Khachane A.N."/>
            <person name="Larisch C."/>
            <person name="Link S."/>
            <person name="Linke B."/>
            <person name="Meyer F."/>
            <person name="Mormann S."/>
            <person name="Nakunst D."/>
            <person name="Rueckert C."/>
            <person name="Schneiker-Bekel S."/>
            <person name="Schulze K."/>
            <person name="Vorhoelter F.J."/>
            <person name="Yevsa T."/>
            <person name="Engle J.T."/>
            <person name="Goldman W.E."/>
            <person name="Puehler A."/>
            <person name="Goebel U.B."/>
            <person name="Goesmann A."/>
            <person name="Bloecker H."/>
            <person name="Kaiser O."/>
            <person name="Martinez-Arias R."/>
        </authorList>
    </citation>
    <scope>NUCLEOTIDE SEQUENCE [LARGE SCALE GENOMIC DNA]</scope>
    <source>
        <strain evidence="8">ATCC BAA-461 / DSM 12804 / CCUG 43448 / CIP 107267 / Se-1111R</strain>
    </source>
</reference>
<evidence type="ECO:0000259" key="6">
    <source>
        <dbReference type="Pfam" id="PF03328"/>
    </source>
</evidence>
<keyword evidence="8" id="KW-1185">Reference proteome</keyword>